<gene>
    <name evidence="1" type="ORF">LCGC14_1451480</name>
</gene>
<name>A0A0F9JII2_9ZZZZ</name>
<comment type="caution">
    <text evidence="1">The sequence shown here is derived from an EMBL/GenBank/DDBJ whole genome shotgun (WGS) entry which is preliminary data.</text>
</comment>
<reference evidence="1" key="1">
    <citation type="journal article" date="2015" name="Nature">
        <title>Complex archaea that bridge the gap between prokaryotes and eukaryotes.</title>
        <authorList>
            <person name="Spang A."/>
            <person name="Saw J.H."/>
            <person name="Jorgensen S.L."/>
            <person name="Zaremba-Niedzwiedzka K."/>
            <person name="Martijn J."/>
            <person name="Lind A.E."/>
            <person name="van Eijk R."/>
            <person name="Schleper C."/>
            <person name="Guy L."/>
            <person name="Ettema T.J."/>
        </authorList>
    </citation>
    <scope>NUCLEOTIDE SEQUENCE</scope>
</reference>
<organism evidence="1">
    <name type="scientific">marine sediment metagenome</name>
    <dbReference type="NCBI Taxonomy" id="412755"/>
    <lineage>
        <taxon>unclassified sequences</taxon>
        <taxon>metagenomes</taxon>
        <taxon>ecological metagenomes</taxon>
    </lineage>
</organism>
<dbReference type="EMBL" id="LAZR01010002">
    <property type="protein sequence ID" value="KKM69378.1"/>
    <property type="molecule type" value="Genomic_DNA"/>
</dbReference>
<evidence type="ECO:0000313" key="1">
    <source>
        <dbReference type="EMBL" id="KKM69378.1"/>
    </source>
</evidence>
<dbReference type="AlphaFoldDB" id="A0A0F9JII2"/>
<proteinExistence type="predicted"/>
<accession>A0A0F9JII2</accession>
<protein>
    <submittedName>
        <fullName evidence="1">Uncharacterized protein</fullName>
    </submittedName>
</protein>
<sequence>MPDIIIYNHNIGKWDSFDEPDEAFLCLDRLINKPCKELIDEYKIKSKMEYLHLILPHIAKLFDVDRWKLVEIWVEKEGIWECFKG</sequence>